<evidence type="ECO:0000313" key="2">
    <source>
        <dbReference type="EMBL" id="KAJ0392102.1"/>
    </source>
</evidence>
<keyword evidence="1" id="KW-0812">Transmembrane</keyword>
<comment type="caution">
    <text evidence="2">The sequence shown here is derived from an EMBL/GenBank/DDBJ whole genome shotgun (WGS) entry which is preliminary data.</text>
</comment>
<keyword evidence="1" id="KW-0472">Membrane</keyword>
<dbReference type="Proteomes" id="UP001209570">
    <property type="component" value="Unassembled WGS sequence"/>
</dbReference>
<dbReference type="AlphaFoldDB" id="A0AAD5LTC3"/>
<reference evidence="2" key="1">
    <citation type="submission" date="2021-12" db="EMBL/GenBank/DDBJ databases">
        <title>Prjna785345.</title>
        <authorList>
            <person name="Rujirawat T."/>
            <person name="Krajaejun T."/>
        </authorList>
    </citation>
    <scope>NUCLEOTIDE SEQUENCE</scope>
    <source>
        <strain evidence="2">Pi057C3</strain>
    </source>
</reference>
<evidence type="ECO:0000256" key="1">
    <source>
        <dbReference type="SAM" id="Phobius"/>
    </source>
</evidence>
<feature type="transmembrane region" description="Helical" evidence="1">
    <location>
        <begin position="60"/>
        <end position="82"/>
    </location>
</feature>
<sequence length="475" mass="53087">MSPVAFALSWLSILVLHAACSLYFALVGRLYWTMPGTYLDICLDYYQLGMKNTHYTTLSIVHIAIASAHGAAGAVMLLMSLWRRRLMFAPWNEDSGALSPTESVLEQALESTDQPVGGMARWRARSRRVVDALFGRRGVFGVESQFFDLLLIVRETTELSLQTVQAYRMSLYLPRVWLNRGYIALLVANCWLTPMIDHVVRRDAMRRRLLVLCCDSLLDLIVAVGIPVVLLATYLPDYDAKVTGFPIAFWYNDAWMVNVKNEFQLLLVASWSDLASRVVFSLGLLGCLDSIKDLIRVRSVPSSAAVAPSHVAALTREEQNPAQGPSLSDLGGLSVVPIVPSKQAPHPGKRFTSSVRFLQAFARSRRLHRGFHALLIAWGLVVLGLHLHAETQRDLDGQCLTQLRPWLRAKPSCALLLLDCAQNGIGGLAAETTELWSISDPASVYRIYAFDLINCRYNDTLFYPLRFEDQWSALT</sequence>
<evidence type="ECO:0000313" key="3">
    <source>
        <dbReference type="Proteomes" id="UP001209570"/>
    </source>
</evidence>
<proteinExistence type="predicted"/>
<gene>
    <name evidence="2" type="ORF">P43SY_009799</name>
</gene>
<evidence type="ECO:0008006" key="4">
    <source>
        <dbReference type="Google" id="ProtNLM"/>
    </source>
</evidence>
<keyword evidence="1" id="KW-1133">Transmembrane helix</keyword>
<protein>
    <recommendedName>
        <fullName evidence="4">Transmembrane protein</fullName>
    </recommendedName>
</protein>
<organism evidence="2 3">
    <name type="scientific">Pythium insidiosum</name>
    <name type="common">Pythiosis disease agent</name>
    <dbReference type="NCBI Taxonomy" id="114742"/>
    <lineage>
        <taxon>Eukaryota</taxon>
        <taxon>Sar</taxon>
        <taxon>Stramenopiles</taxon>
        <taxon>Oomycota</taxon>
        <taxon>Peronosporomycetes</taxon>
        <taxon>Pythiales</taxon>
        <taxon>Pythiaceae</taxon>
        <taxon>Pythium</taxon>
    </lineage>
</organism>
<accession>A0AAD5LTC3</accession>
<keyword evidence="3" id="KW-1185">Reference proteome</keyword>
<feature type="transmembrane region" description="Helical" evidence="1">
    <location>
        <begin position="209"/>
        <end position="235"/>
    </location>
</feature>
<name>A0AAD5LTC3_PYTIN</name>
<dbReference type="EMBL" id="JAKCXM010000719">
    <property type="protein sequence ID" value="KAJ0392102.1"/>
    <property type="molecule type" value="Genomic_DNA"/>
</dbReference>